<evidence type="ECO:0000313" key="2">
    <source>
        <dbReference type="EMBL" id="OJD25411.1"/>
    </source>
</evidence>
<organism evidence="2 3">
    <name type="scientific">Blastomyces percursus</name>
    <dbReference type="NCBI Taxonomy" id="1658174"/>
    <lineage>
        <taxon>Eukaryota</taxon>
        <taxon>Fungi</taxon>
        <taxon>Dikarya</taxon>
        <taxon>Ascomycota</taxon>
        <taxon>Pezizomycotina</taxon>
        <taxon>Eurotiomycetes</taxon>
        <taxon>Eurotiomycetidae</taxon>
        <taxon>Onygenales</taxon>
        <taxon>Ajellomycetaceae</taxon>
        <taxon>Blastomyces</taxon>
    </lineage>
</organism>
<accession>A0A1J9QZ14</accession>
<feature type="region of interest" description="Disordered" evidence="1">
    <location>
        <begin position="1"/>
        <end position="35"/>
    </location>
</feature>
<comment type="caution">
    <text evidence="2">The sequence shown here is derived from an EMBL/GenBank/DDBJ whole genome shotgun (WGS) entry which is preliminary data.</text>
</comment>
<sequence length="195" mass="21260">MREKLSEGPRNSNKPRRHQFPQPNNMAAGFSGQDMRPTDLDTDTFAVHGENAQDKLSIRDHHTVPVEDVRSSHESLPVSSVQSPASCGKIDKTTNGSGTYCLCGKSLAQLRVQAQGAEVRLCHLLVVQPGNIIKVMARSRAAIVGSCKSPLLSPGSRDSSGPDTKRIELAARRERATRPMHPEQVLTPFDYLPGL</sequence>
<dbReference type="STRING" id="1658174.A0A1J9QZ14"/>
<reference evidence="2 3" key="1">
    <citation type="submission" date="2015-08" db="EMBL/GenBank/DDBJ databases">
        <title>Emmonsia species relationships and genome sequence.</title>
        <authorList>
            <person name="Cuomo C.A."/>
            <person name="Schwartz I.S."/>
            <person name="Kenyon C."/>
            <person name="De Hoog G.S."/>
            <person name="Govender N.P."/>
            <person name="Botha A."/>
            <person name="Moreno L."/>
            <person name="De Vries M."/>
            <person name="Munoz J.F."/>
            <person name="Stielow J.B."/>
        </authorList>
    </citation>
    <scope>NUCLEOTIDE SEQUENCE [LARGE SCALE GENOMIC DNA]</scope>
    <source>
        <strain evidence="2 3">EI222</strain>
    </source>
</reference>
<protein>
    <submittedName>
        <fullName evidence="2">Uncharacterized protein</fullName>
    </submittedName>
</protein>
<dbReference type="EMBL" id="LGTZ01000380">
    <property type="protein sequence ID" value="OJD25411.1"/>
    <property type="molecule type" value="Genomic_DNA"/>
</dbReference>
<gene>
    <name evidence="2" type="ORF">ACJ73_03223</name>
</gene>
<proteinExistence type="predicted"/>
<keyword evidence="3" id="KW-1185">Reference proteome</keyword>
<evidence type="ECO:0000313" key="3">
    <source>
        <dbReference type="Proteomes" id="UP000242791"/>
    </source>
</evidence>
<dbReference type="Proteomes" id="UP000242791">
    <property type="component" value="Unassembled WGS sequence"/>
</dbReference>
<dbReference type="VEuPathDB" id="FungiDB:ACJ73_03223"/>
<dbReference type="AlphaFoldDB" id="A0A1J9QZ14"/>
<name>A0A1J9QZ14_9EURO</name>
<evidence type="ECO:0000256" key="1">
    <source>
        <dbReference type="SAM" id="MobiDB-lite"/>
    </source>
</evidence>